<protein>
    <submittedName>
        <fullName evidence="1">Uncharacterized protein</fullName>
    </submittedName>
</protein>
<sequence>MAQAFAFQFNLPLPDSSDTLTNVLFINESPAESDTLEVESKPHSGVTMMLKNVSDKVVSSSNHHFKLTFRPDTLVRPEELLLDASHDGQWGLLCEVEKRVPTSADEYALGDVYLYVLYKGAAPLEVKPSTPLALTLKKVGAVAGKGTRPTLAQLTLHRYETYVTLSGPDDEYNRTENSDLGLINMSMGGASAPSLEAEFSSSNLVLNDGHTDNHLVLRIVNTGLVPILLTPGTGGESVSRFTLRFESSEDTSDLWALGTSSQVSSIFIPGKSDHTGTDPDWPGHALWNVEGPNQLGEWTLTPKSGNTTLDKGMAIEVPISKVKTGHATGRSALLVRYGGLTGYSDGERVAFIQKQPLKFADQKVGIGTGSPTEKLTVETAEDAYGITHSDGTVKLSTRLRGTSSTRAAGFGTQTNHDLLFYTNDSVSSPAMTLKTNGRVGIGTEAPTFRLQVKTGTGVHGLSHTDGTRIFTTYVGEKGVSLGTLTNHNLHLFTTGRGDSPQLTLTTGGNVGIGTEAPDFPLQVKTGTGEHGLSHTDGTRTLTTYVNDNGGWFGTKSNHDLHFFANNKTQPQLTLKTSGNVGIGTYTPDHPLQVKTGAGAHGLSHTDGTRTLSTYVSDKGGWFGTKSNHDLHFFTSNHTTTPELTLKTDGRLLLKGEAPFQCKTITVDRGSASGNTGFSKDEWVVFVAGFYLNADDDSADKDISFNCYPKVSGTTWHIFADVERVGDDWRVHVIAIRRALITGNYSY</sequence>
<reference evidence="1" key="1">
    <citation type="submission" date="2013-05" db="EMBL/GenBank/DDBJ databases">
        <title>Genome assembly of Cystobacter fuscus DSM 2262.</title>
        <authorList>
            <person name="Sharma G."/>
            <person name="Khatri I."/>
            <person name="Kaur C."/>
            <person name="Mayilraj S."/>
            <person name="Subramanian S."/>
        </authorList>
    </citation>
    <scope>NUCLEOTIDE SEQUENCE [LARGE SCALE GENOMIC DNA]</scope>
    <source>
        <strain evidence="1">DSM 2262</strain>
    </source>
</reference>
<proteinExistence type="predicted"/>
<evidence type="ECO:0000313" key="1">
    <source>
        <dbReference type="EMBL" id="EPX62289.1"/>
    </source>
</evidence>
<organism evidence="1 2">
    <name type="scientific">Cystobacter fuscus (strain ATCC 25194 / DSM 2262 / NBRC 100088 / M29)</name>
    <dbReference type="NCBI Taxonomy" id="1242864"/>
    <lineage>
        <taxon>Bacteria</taxon>
        <taxon>Pseudomonadati</taxon>
        <taxon>Myxococcota</taxon>
        <taxon>Myxococcia</taxon>
        <taxon>Myxococcales</taxon>
        <taxon>Cystobacterineae</taxon>
        <taxon>Archangiaceae</taxon>
        <taxon>Cystobacter</taxon>
    </lineage>
</organism>
<name>S9QLY2_CYSF2</name>
<gene>
    <name evidence="1" type="ORF">D187_008476</name>
</gene>
<accession>S9QLY2</accession>
<dbReference type="AlphaFoldDB" id="S9QLY2"/>
<keyword evidence="2" id="KW-1185">Reference proteome</keyword>
<comment type="caution">
    <text evidence="1">The sequence shown here is derived from an EMBL/GenBank/DDBJ whole genome shotgun (WGS) entry which is preliminary data.</text>
</comment>
<dbReference type="OrthoDB" id="9810174at2"/>
<dbReference type="Proteomes" id="UP000011682">
    <property type="component" value="Unassembled WGS sequence"/>
</dbReference>
<dbReference type="EMBL" id="ANAH02000007">
    <property type="protein sequence ID" value="EPX62289.1"/>
    <property type="molecule type" value="Genomic_DNA"/>
</dbReference>
<dbReference type="eggNOG" id="COG4675">
    <property type="taxonomic scope" value="Bacteria"/>
</dbReference>
<dbReference type="RefSeq" id="WP_002623327.1">
    <property type="nucleotide sequence ID" value="NZ_ANAH02000007.1"/>
</dbReference>
<evidence type="ECO:0000313" key="2">
    <source>
        <dbReference type="Proteomes" id="UP000011682"/>
    </source>
</evidence>